<name>A0A645JH26_9ZZZZ</name>
<reference evidence="1" key="1">
    <citation type="submission" date="2019-08" db="EMBL/GenBank/DDBJ databases">
        <authorList>
            <person name="Kucharzyk K."/>
            <person name="Murdoch R.W."/>
            <person name="Higgins S."/>
            <person name="Loffler F."/>
        </authorList>
    </citation>
    <scope>NUCLEOTIDE SEQUENCE</scope>
</reference>
<evidence type="ECO:0000313" key="1">
    <source>
        <dbReference type="EMBL" id="MPN62410.1"/>
    </source>
</evidence>
<gene>
    <name evidence="1" type="ORF">SDC9_210157</name>
</gene>
<proteinExistence type="predicted"/>
<accession>A0A645JH26</accession>
<dbReference type="InterPro" id="IPR029061">
    <property type="entry name" value="THDP-binding"/>
</dbReference>
<dbReference type="Gene3D" id="3.40.50.970">
    <property type="match status" value="1"/>
</dbReference>
<dbReference type="AlphaFoldDB" id="A0A645JH26"/>
<dbReference type="SUPFAM" id="SSF52518">
    <property type="entry name" value="Thiamin diphosphate-binding fold (THDP-binding)"/>
    <property type="match status" value="1"/>
</dbReference>
<sequence length="65" mass="7585">MKIFHETDPLKRFRAKAAQEKLVTEKECDEIDAACEEKIKAAKKFAMSCEYPDSADFMKYVYVED</sequence>
<organism evidence="1">
    <name type="scientific">bioreactor metagenome</name>
    <dbReference type="NCBI Taxonomy" id="1076179"/>
    <lineage>
        <taxon>unclassified sequences</taxon>
        <taxon>metagenomes</taxon>
        <taxon>ecological metagenomes</taxon>
    </lineage>
</organism>
<dbReference type="EMBL" id="VSSQ01140371">
    <property type="protein sequence ID" value="MPN62410.1"/>
    <property type="molecule type" value="Genomic_DNA"/>
</dbReference>
<comment type="caution">
    <text evidence="1">The sequence shown here is derived from an EMBL/GenBank/DDBJ whole genome shotgun (WGS) entry which is preliminary data.</text>
</comment>
<evidence type="ECO:0008006" key="2">
    <source>
        <dbReference type="Google" id="ProtNLM"/>
    </source>
</evidence>
<protein>
    <recommendedName>
        <fullName evidence="2">Dehydrogenase E1 component domain-containing protein</fullName>
    </recommendedName>
</protein>